<accession>A0A3N2DA92</accession>
<dbReference type="Gene3D" id="3.20.20.70">
    <property type="entry name" value="Aldolase class I"/>
    <property type="match status" value="1"/>
</dbReference>
<feature type="domain" description="Cgl0159-like" evidence="1">
    <location>
        <begin position="35"/>
        <end position="284"/>
    </location>
</feature>
<dbReference type="AlphaFoldDB" id="A0A3N2DA92"/>
<dbReference type="SUPFAM" id="SSF51569">
    <property type="entry name" value="Aldolase"/>
    <property type="match status" value="1"/>
</dbReference>
<sequence length="295" mass="30528">MTPSTSARLRLTDPSALRRRLQQRDPFVGLRGEEQLLLVALDHPARGSLDAGGRPMAMADRADLLDRAAEALSRPGVHGVVGTADTLEELALRGLLDGRLVIGSMNRGGLHGSTFEVDDRFTAYSPAGVVEAGLDGGKMLLRMDLADPATARTVEACAGAVEQLARAGRTALVEPFIVARDDTGRLRTALDVASVVRSVTIASGLGSTSAHTWLKLPALPDMEPVMAATTLPALLLGGEIGADLDGALAVWGRALRVPGVQGLVVGRALLYPPGDDVAGAVDAARSLLVGPGTTS</sequence>
<proteinExistence type="predicted"/>
<comment type="caution">
    <text evidence="2">The sequence shown here is derived from an EMBL/GenBank/DDBJ whole genome shotgun (WGS) entry which is preliminary data.</text>
</comment>
<dbReference type="EMBL" id="RKHQ01000001">
    <property type="protein sequence ID" value="ROR96710.1"/>
    <property type="molecule type" value="Genomic_DNA"/>
</dbReference>
<reference evidence="2 3" key="1">
    <citation type="submission" date="2018-11" db="EMBL/GenBank/DDBJ databases">
        <title>Sequencing the genomes of 1000 actinobacteria strains.</title>
        <authorList>
            <person name="Klenk H.-P."/>
        </authorList>
    </citation>
    <scope>NUCLEOTIDE SEQUENCE [LARGE SCALE GENOMIC DNA]</scope>
    <source>
        <strain evidence="2 3">DSM 13521</strain>
    </source>
</reference>
<dbReference type="OrthoDB" id="3726202at2"/>
<keyword evidence="3" id="KW-1185">Reference proteome</keyword>
<dbReference type="InterPro" id="IPR013785">
    <property type="entry name" value="Aldolase_TIM"/>
</dbReference>
<evidence type="ECO:0000313" key="2">
    <source>
        <dbReference type="EMBL" id="ROR96710.1"/>
    </source>
</evidence>
<name>A0A3N2DA92_9MICO</name>
<evidence type="ECO:0000313" key="3">
    <source>
        <dbReference type="Proteomes" id="UP000275356"/>
    </source>
</evidence>
<dbReference type="RefSeq" id="WP_123738849.1">
    <property type="nucleotide sequence ID" value="NZ_RKHQ01000001.1"/>
</dbReference>
<organism evidence="2 3">
    <name type="scientific">Salana multivorans</name>
    <dbReference type="NCBI Taxonomy" id="120377"/>
    <lineage>
        <taxon>Bacteria</taxon>
        <taxon>Bacillati</taxon>
        <taxon>Actinomycetota</taxon>
        <taxon>Actinomycetes</taxon>
        <taxon>Micrococcales</taxon>
        <taxon>Beutenbergiaceae</taxon>
        <taxon>Salana</taxon>
    </lineage>
</organism>
<dbReference type="InterPro" id="IPR054574">
    <property type="entry name" value="Cgl0159_dom"/>
</dbReference>
<dbReference type="Pfam" id="PF22649">
    <property type="entry name" value="Cgl0159"/>
    <property type="match status" value="1"/>
</dbReference>
<gene>
    <name evidence="2" type="ORF">EDD28_1301</name>
</gene>
<protein>
    <recommendedName>
        <fullName evidence="1">Cgl0159-like domain-containing protein</fullName>
    </recommendedName>
</protein>
<dbReference type="Proteomes" id="UP000275356">
    <property type="component" value="Unassembled WGS sequence"/>
</dbReference>
<evidence type="ECO:0000259" key="1">
    <source>
        <dbReference type="Pfam" id="PF22649"/>
    </source>
</evidence>